<dbReference type="AlphaFoldDB" id="A0A317PDH2"/>
<evidence type="ECO:0000313" key="4">
    <source>
        <dbReference type="Proteomes" id="UP000246352"/>
    </source>
</evidence>
<keyword evidence="4" id="KW-1185">Reference proteome</keyword>
<proteinExistence type="predicted"/>
<dbReference type="InterPro" id="IPR021309">
    <property type="entry name" value="YgaP-like_TM"/>
</dbReference>
<feature type="domain" description="Inner membrane protein YgaP-like transmembrane" evidence="2">
    <location>
        <begin position="3"/>
        <end position="66"/>
    </location>
</feature>
<accession>A0A317PDH2</accession>
<name>A0A317PDH2_9HYPH</name>
<organism evidence="3 4">
    <name type="scientific">Hoeflea marina</name>
    <dbReference type="NCBI Taxonomy" id="274592"/>
    <lineage>
        <taxon>Bacteria</taxon>
        <taxon>Pseudomonadati</taxon>
        <taxon>Pseudomonadota</taxon>
        <taxon>Alphaproteobacteria</taxon>
        <taxon>Hyphomicrobiales</taxon>
        <taxon>Rhizobiaceae</taxon>
        <taxon>Hoeflea</taxon>
    </lineage>
</organism>
<evidence type="ECO:0000259" key="2">
    <source>
        <dbReference type="Pfam" id="PF11127"/>
    </source>
</evidence>
<reference evidence="3 4" key="1">
    <citation type="submission" date="2018-05" db="EMBL/GenBank/DDBJ databases">
        <title>Genomic Encyclopedia of Type Strains, Phase IV (KMG-IV): sequencing the most valuable type-strain genomes for metagenomic binning, comparative biology and taxonomic classification.</title>
        <authorList>
            <person name="Goeker M."/>
        </authorList>
    </citation>
    <scope>NUCLEOTIDE SEQUENCE [LARGE SCALE GENOMIC DNA]</scope>
    <source>
        <strain evidence="3 4">DSM 16791</strain>
    </source>
</reference>
<dbReference type="OrthoDB" id="9804804at2"/>
<keyword evidence="1" id="KW-0812">Transmembrane</keyword>
<comment type="caution">
    <text evidence="3">The sequence shown here is derived from an EMBL/GenBank/DDBJ whole genome shotgun (WGS) entry which is preliminary data.</text>
</comment>
<protein>
    <recommendedName>
        <fullName evidence="2">Inner membrane protein YgaP-like transmembrane domain-containing protein</fullName>
    </recommendedName>
</protein>
<evidence type="ECO:0000313" key="3">
    <source>
        <dbReference type="EMBL" id="PWV97589.1"/>
    </source>
</evidence>
<dbReference type="Pfam" id="PF11127">
    <property type="entry name" value="YgaP-like_TM"/>
    <property type="match status" value="1"/>
</dbReference>
<dbReference type="EMBL" id="QGTR01000006">
    <property type="protein sequence ID" value="PWV97589.1"/>
    <property type="molecule type" value="Genomic_DNA"/>
</dbReference>
<keyword evidence="1" id="KW-1133">Transmembrane helix</keyword>
<sequence length="68" mass="7357">MLKTNVGAVDRAVRIVAGLILLALFWLYPAAPWRMFALVGIIPLVTGLIGSCPLYSMLGLSTCPAKRR</sequence>
<evidence type="ECO:0000256" key="1">
    <source>
        <dbReference type="SAM" id="Phobius"/>
    </source>
</evidence>
<feature type="transmembrane region" description="Helical" evidence="1">
    <location>
        <begin position="12"/>
        <end position="29"/>
    </location>
</feature>
<keyword evidence="1" id="KW-0472">Membrane</keyword>
<dbReference type="Proteomes" id="UP000246352">
    <property type="component" value="Unassembled WGS sequence"/>
</dbReference>
<feature type="transmembrane region" description="Helical" evidence="1">
    <location>
        <begin position="35"/>
        <end position="58"/>
    </location>
</feature>
<gene>
    <name evidence="3" type="ORF">DFR52_106112</name>
</gene>
<dbReference type="RefSeq" id="WP_110034111.1">
    <property type="nucleotide sequence ID" value="NZ_QGTR01000006.1"/>
</dbReference>